<evidence type="ECO:0000313" key="2">
    <source>
        <dbReference type="Proteomes" id="UP001056778"/>
    </source>
</evidence>
<name>A0ACB9SGB2_HOLOL</name>
<accession>A0ACB9SGB2</accession>
<dbReference type="EMBL" id="CM043024">
    <property type="protein sequence ID" value="KAI4454178.1"/>
    <property type="molecule type" value="Genomic_DNA"/>
</dbReference>
<gene>
    <name evidence="1" type="ORF">MML48_10g00015059</name>
</gene>
<protein>
    <submittedName>
        <fullName evidence="1">Uncharacterized protein</fullName>
    </submittedName>
</protein>
<proteinExistence type="predicted"/>
<dbReference type="Proteomes" id="UP001056778">
    <property type="component" value="Chromosome 10"/>
</dbReference>
<comment type="caution">
    <text evidence="1">The sequence shown here is derived from an EMBL/GenBank/DDBJ whole genome shotgun (WGS) entry which is preliminary data.</text>
</comment>
<keyword evidence="2" id="KW-1185">Reference proteome</keyword>
<evidence type="ECO:0000313" key="1">
    <source>
        <dbReference type="EMBL" id="KAI4454178.1"/>
    </source>
</evidence>
<reference evidence="1" key="1">
    <citation type="submission" date="2022-04" db="EMBL/GenBank/DDBJ databases">
        <title>Chromosome-scale genome assembly of Holotrichia oblita Faldermann.</title>
        <authorList>
            <person name="Rongchong L."/>
        </authorList>
    </citation>
    <scope>NUCLEOTIDE SEQUENCE</scope>
    <source>
        <strain evidence="1">81SQS9</strain>
    </source>
</reference>
<sequence length="362" mass="41709">MMNLLESSDDEDVINYIEHLGRVRRPRINRRRPNNFEIWDDHDFFVRYRLQKNTVRRVLNRITNIIANPTNLNASLRPEEMLLLTLRFYATGSFLNVVGDLNGVHKATGSKIVRKVSDAIASLSGEYIRFPRTNEEIQEVMGGFYDIASFPRVIGTIDCTHVKIQSPGGDNAEVYRNRKGYFSLNVQTVCDHKLRIRNIVCRWPGSAHDSHIFNNSNLRHEFQRGVFENNLLLGDSGYKNRNFLLTPLLNPITRAENLYNEAHIRTRNCVERSYGVWKRRFPVLANGVRLQIRTIQSVVVATAVFHNIACDEGEEVPPVDADIEAAINAGNIIPQEQNYYHAAYNNRTRHNLIVNYFNNLDN</sequence>
<organism evidence="1 2">
    <name type="scientific">Holotrichia oblita</name>
    <name type="common">Chafer beetle</name>
    <dbReference type="NCBI Taxonomy" id="644536"/>
    <lineage>
        <taxon>Eukaryota</taxon>
        <taxon>Metazoa</taxon>
        <taxon>Ecdysozoa</taxon>
        <taxon>Arthropoda</taxon>
        <taxon>Hexapoda</taxon>
        <taxon>Insecta</taxon>
        <taxon>Pterygota</taxon>
        <taxon>Neoptera</taxon>
        <taxon>Endopterygota</taxon>
        <taxon>Coleoptera</taxon>
        <taxon>Polyphaga</taxon>
        <taxon>Scarabaeiformia</taxon>
        <taxon>Scarabaeidae</taxon>
        <taxon>Melolonthinae</taxon>
        <taxon>Holotrichia</taxon>
    </lineage>
</organism>